<evidence type="ECO:0000313" key="2">
    <source>
        <dbReference type="Proteomes" id="UP001629230"/>
    </source>
</evidence>
<dbReference type="EMBL" id="JAQQEZ010000051">
    <property type="protein sequence ID" value="MFM0007035.1"/>
    <property type="molecule type" value="Genomic_DNA"/>
</dbReference>
<protein>
    <submittedName>
        <fullName evidence="1">Uncharacterized protein</fullName>
    </submittedName>
</protein>
<evidence type="ECO:0000313" key="1">
    <source>
        <dbReference type="EMBL" id="MFM0007035.1"/>
    </source>
</evidence>
<accession>A0ABW9B2D5</accession>
<name>A0ABW9B2D5_9BURK</name>
<organism evidence="1 2">
    <name type="scientific">Paraburkholderia dipogonis</name>
    <dbReference type="NCBI Taxonomy" id="1211383"/>
    <lineage>
        <taxon>Bacteria</taxon>
        <taxon>Pseudomonadati</taxon>
        <taxon>Pseudomonadota</taxon>
        <taxon>Betaproteobacteria</taxon>
        <taxon>Burkholderiales</taxon>
        <taxon>Burkholderiaceae</taxon>
        <taxon>Paraburkholderia</taxon>
    </lineage>
</organism>
<comment type="caution">
    <text evidence="1">The sequence shown here is derived from an EMBL/GenBank/DDBJ whole genome shotgun (WGS) entry which is preliminary data.</text>
</comment>
<sequence>MSDRAFDLAPAVRQHENHSASVRRDGDRAIKNYHDAPRRIFIRGFVFVLRRAAINLPEIENSAIVNNATIYARQVRVIENRQATSCLRFSEVAVVSKETLCFEVTVGRIDG</sequence>
<keyword evidence="2" id="KW-1185">Reference proteome</keyword>
<proteinExistence type="predicted"/>
<dbReference type="RefSeq" id="WP_408181550.1">
    <property type="nucleotide sequence ID" value="NZ_JAQQEZ010000051.1"/>
</dbReference>
<reference evidence="1 2" key="1">
    <citation type="journal article" date="2024" name="Chem. Sci.">
        <title>Discovery of megapolipeptins by genome mining of a Burkholderiales bacteria collection.</title>
        <authorList>
            <person name="Paulo B.S."/>
            <person name="Recchia M.J.J."/>
            <person name="Lee S."/>
            <person name="Fergusson C.H."/>
            <person name="Romanowski S.B."/>
            <person name="Hernandez A."/>
            <person name="Krull N."/>
            <person name="Liu D.Y."/>
            <person name="Cavanagh H."/>
            <person name="Bos A."/>
            <person name="Gray C.A."/>
            <person name="Murphy B.T."/>
            <person name="Linington R.G."/>
            <person name="Eustaquio A.S."/>
        </authorList>
    </citation>
    <scope>NUCLEOTIDE SEQUENCE [LARGE SCALE GENOMIC DNA]</scope>
    <source>
        <strain evidence="1 2">RL17-350-BIC-A</strain>
    </source>
</reference>
<gene>
    <name evidence="1" type="ORF">PQR57_39485</name>
</gene>
<dbReference type="Proteomes" id="UP001629230">
    <property type="component" value="Unassembled WGS sequence"/>
</dbReference>